<sequence>MTHLLEKAFSEVAKLPAQEQDIIAEQVLEELASENQWQQQLGGSQDLLKSLADEALSEHKVGKTKDLDLKQ</sequence>
<organism evidence="1 2">
    <name type="scientific">Candidatus Endobugula sertula</name>
    <name type="common">Bugula neritina bacterial symbiont</name>
    <dbReference type="NCBI Taxonomy" id="62101"/>
    <lineage>
        <taxon>Bacteria</taxon>
        <taxon>Pseudomonadati</taxon>
        <taxon>Pseudomonadota</taxon>
        <taxon>Gammaproteobacteria</taxon>
        <taxon>Cellvibrionales</taxon>
        <taxon>Cellvibrionaceae</taxon>
        <taxon>Candidatus Endobugula</taxon>
    </lineage>
</organism>
<dbReference type="STRING" id="62101.AB835_14220"/>
<evidence type="ECO:0000313" key="2">
    <source>
        <dbReference type="Proteomes" id="UP000242502"/>
    </source>
</evidence>
<reference evidence="1 2" key="1">
    <citation type="journal article" date="2016" name="Appl. Environ. Microbiol.">
        <title>Lack of Overt Genome Reduction in the Bryostatin-Producing Bryozoan Symbiont "Candidatus Endobugula sertula".</title>
        <authorList>
            <person name="Miller I.J."/>
            <person name="Vanee N."/>
            <person name="Fong S.S."/>
            <person name="Lim-Fong G.E."/>
            <person name="Kwan J.C."/>
        </authorList>
    </citation>
    <scope>NUCLEOTIDE SEQUENCE [LARGE SCALE GENOMIC DNA]</scope>
    <source>
        <strain evidence="1">AB1-4</strain>
    </source>
</reference>
<dbReference type="EMBL" id="MDLC01000083">
    <property type="protein sequence ID" value="ODS22430.1"/>
    <property type="molecule type" value="Genomic_DNA"/>
</dbReference>
<comment type="caution">
    <text evidence="1">The sequence shown here is derived from an EMBL/GenBank/DDBJ whole genome shotgun (WGS) entry which is preliminary data.</text>
</comment>
<evidence type="ECO:0000313" key="1">
    <source>
        <dbReference type="EMBL" id="ODS22430.1"/>
    </source>
</evidence>
<accession>A0A1D2QLH7</accession>
<proteinExistence type="predicted"/>
<protein>
    <submittedName>
        <fullName evidence="1">Uncharacterized protein</fullName>
    </submittedName>
</protein>
<dbReference type="AlphaFoldDB" id="A0A1D2QLH7"/>
<dbReference type="Proteomes" id="UP000242502">
    <property type="component" value="Unassembled WGS sequence"/>
</dbReference>
<name>A0A1D2QLH7_9GAMM</name>
<gene>
    <name evidence="1" type="ORF">AB835_14220</name>
</gene>